<evidence type="ECO:0000313" key="6">
    <source>
        <dbReference type="Proteomes" id="UP000195514"/>
    </source>
</evidence>
<dbReference type="GO" id="GO:0006260">
    <property type="term" value="P:DNA replication"/>
    <property type="evidence" value="ECO:0007669"/>
    <property type="project" value="UniProtKB-UniRule"/>
</dbReference>
<dbReference type="OrthoDB" id="9809878at2"/>
<dbReference type="InterPro" id="IPR011344">
    <property type="entry name" value="ssDNA-bd"/>
</dbReference>
<dbReference type="AlphaFoldDB" id="A0A1Y6K6F2"/>
<dbReference type="GO" id="GO:0006310">
    <property type="term" value="P:DNA recombination"/>
    <property type="evidence" value="ECO:0007669"/>
    <property type="project" value="UniProtKB-UniRule"/>
</dbReference>
<comment type="subunit">
    <text evidence="2">Homotetramer.</text>
</comment>
<comment type="function">
    <text evidence="2">Plays an important role in DNA replication, recombination and repair. Binds to ssDNA and to an array of partner proteins to recruit them to their sites of action during DNA metabolism.</text>
</comment>
<organism evidence="5 6">
    <name type="scientific">Candidatus Brevifilum fermentans</name>
    <dbReference type="NCBI Taxonomy" id="1986204"/>
    <lineage>
        <taxon>Bacteria</taxon>
        <taxon>Bacillati</taxon>
        <taxon>Chloroflexota</taxon>
        <taxon>Anaerolineae</taxon>
        <taxon>Anaerolineales</taxon>
        <taxon>Anaerolineaceae</taxon>
        <taxon>Candidatus Brevifilum</taxon>
    </lineage>
</organism>
<name>A0A1Y6K6F2_9CHLR</name>
<accession>A0A1Y6K6F2</accession>
<keyword evidence="1 2" id="KW-0238">DNA-binding</keyword>
<feature type="short sequence motif" description="Important for interaction with partner proteins" evidence="2">
    <location>
        <begin position="136"/>
        <end position="141"/>
    </location>
</feature>
<dbReference type="SUPFAM" id="SSF50249">
    <property type="entry name" value="Nucleic acid-binding proteins"/>
    <property type="match status" value="1"/>
</dbReference>
<dbReference type="Pfam" id="PF00436">
    <property type="entry name" value="SSB"/>
    <property type="match status" value="1"/>
</dbReference>
<keyword evidence="2" id="KW-0235">DNA replication</keyword>
<feature type="region of interest" description="Disordered" evidence="4">
    <location>
        <begin position="113"/>
        <end position="141"/>
    </location>
</feature>
<sequence>MYQQITIVGYLGNDPEMRFMPNGQAVTSFSVATSNKYTSNTGQRVDETTWFRVSVWGAQAESCNQYLKKGRPVLVIGRLRPDPQTGNPRIFNRQDGTPAASFEVTAQQVKFLPFGSRGAGGGEDDFGDMHGSPETDDEIPF</sequence>
<reference evidence="6" key="1">
    <citation type="submission" date="2017-05" db="EMBL/GenBank/DDBJ databases">
        <authorList>
            <person name="Kirkegaard R."/>
            <person name="Mcilroy J S."/>
        </authorList>
    </citation>
    <scope>NUCLEOTIDE SEQUENCE [LARGE SCALE GENOMIC DNA]</scope>
</reference>
<evidence type="ECO:0000256" key="3">
    <source>
        <dbReference type="PIRNR" id="PIRNR002070"/>
    </source>
</evidence>
<protein>
    <recommendedName>
        <fullName evidence="2 3">Single-stranded DNA-binding protein</fullName>
        <shortName evidence="2">SSB</shortName>
    </recommendedName>
</protein>
<dbReference type="GO" id="GO:0009295">
    <property type="term" value="C:nucleoid"/>
    <property type="evidence" value="ECO:0007669"/>
    <property type="project" value="TreeGrafter"/>
</dbReference>
<dbReference type="GO" id="GO:0006281">
    <property type="term" value="P:DNA repair"/>
    <property type="evidence" value="ECO:0007669"/>
    <property type="project" value="UniProtKB-UniRule"/>
</dbReference>
<evidence type="ECO:0000256" key="4">
    <source>
        <dbReference type="SAM" id="MobiDB-lite"/>
    </source>
</evidence>
<dbReference type="HAMAP" id="MF_00984">
    <property type="entry name" value="SSB"/>
    <property type="match status" value="1"/>
</dbReference>
<keyword evidence="6" id="KW-1185">Reference proteome</keyword>
<evidence type="ECO:0000256" key="2">
    <source>
        <dbReference type="HAMAP-Rule" id="MF_00984"/>
    </source>
</evidence>
<dbReference type="NCBIfam" id="TIGR00621">
    <property type="entry name" value="ssb"/>
    <property type="match status" value="1"/>
</dbReference>
<dbReference type="CDD" id="cd04496">
    <property type="entry name" value="SSB_OBF"/>
    <property type="match status" value="1"/>
</dbReference>
<proteinExistence type="inferred from homology"/>
<gene>
    <name evidence="5" type="ORF">CFX1CAM_2207</name>
</gene>
<comment type="caution">
    <text evidence="2">Lacks conserved residue(s) required for the propagation of feature annotation.</text>
</comment>
<dbReference type="EMBL" id="LT859958">
    <property type="protein sequence ID" value="SMX55272.1"/>
    <property type="molecule type" value="Genomic_DNA"/>
</dbReference>
<dbReference type="PROSITE" id="PS50935">
    <property type="entry name" value="SSB"/>
    <property type="match status" value="1"/>
</dbReference>
<dbReference type="PANTHER" id="PTHR10302">
    <property type="entry name" value="SINGLE-STRANDED DNA-BINDING PROTEIN"/>
    <property type="match status" value="1"/>
</dbReference>
<dbReference type="RefSeq" id="WP_087863082.1">
    <property type="nucleotide sequence ID" value="NZ_LT859958.1"/>
</dbReference>
<keyword evidence="2" id="KW-0234">DNA repair</keyword>
<dbReference type="GO" id="GO:0003697">
    <property type="term" value="F:single-stranded DNA binding"/>
    <property type="evidence" value="ECO:0007669"/>
    <property type="project" value="UniProtKB-UniRule"/>
</dbReference>
<evidence type="ECO:0000313" key="5">
    <source>
        <dbReference type="EMBL" id="SMX55272.1"/>
    </source>
</evidence>
<dbReference type="PANTHER" id="PTHR10302:SF27">
    <property type="entry name" value="SINGLE-STRANDED DNA-BINDING PROTEIN"/>
    <property type="match status" value="1"/>
</dbReference>
<keyword evidence="2" id="KW-0227">DNA damage</keyword>
<dbReference type="InterPro" id="IPR000424">
    <property type="entry name" value="Primosome_PriB/ssb"/>
</dbReference>
<keyword evidence="2" id="KW-0233">DNA recombination</keyword>
<dbReference type="KEGG" id="abat:CFX1CAM_2207"/>
<dbReference type="PIRSF" id="PIRSF002070">
    <property type="entry name" value="SSB"/>
    <property type="match status" value="1"/>
</dbReference>
<evidence type="ECO:0000256" key="1">
    <source>
        <dbReference type="ARBA" id="ARBA00023125"/>
    </source>
</evidence>
<dbReference type="Gene3D" id="2.40.50.140">
    <property type="entry name" value="Nucleic acid-binding proteins"/>
    <property type="match status" value="1"/>
</dbReference>
<dbReference type="InterPro" id="IPR012340">
    <property type="entry name" value="NA-bd_OB-fold"/>
</dbReference>
<dbReference type="Proteomes" id="UP000195514">
    <property type="component" value="Chromosome I"/>
</dbReference>